<dbReference type="InterPro" id="IPR035242">
    <property type="entry name" value="DUF5329"/>
</dbReference>
<accession>R9PS16</accession>
<organism evidence="2 3">
    <name type="scientific">Agarivorans albus MKT 106</name>
    <dbReference type="NCBI Taxonomy" id="1331007"/>
    <lineage>
        <taxon>Bacteria</taxon>
        <taxon>Pseudomonadati</taxon>
        <taxon>Pseudomonadota</taxon>
        <taxon>Gammaproteobacteria</taxon>
        <taxon>Alteromonadales</taxon>
        <taxon>Alteromonadaceae</taxon>
        <taxon>Agarivorans</taxon>
    </lineage>
</organism>
<comment type="caution">
    <text evidence="2">The sequence shown here is derived from an EMBL/GenBank/DDBJ whole genome shotgun (WGS) entry which is preliminary data.</text>
</comment>
<dbReference type="AlphaFoldDB" id="R9PS16"/>
<dbReference type="EMBL" id="BARX01000004">
    <property type="protein sequence ID" value="GAD00886.1"/>
    <property type="molecule type" value="Genomic_DNA"/>
</dbReference>
<dbReference type="OrthoDB" id="344871at2"/>
<protein>
    <submittedName>
        <fullName evidence="2">Uncharacterized protein</fullName>
    </submittedName>
</protein>
<keyword evidence="3" id="KW-1185">Reference proteome</keyword>
<dbReference type="Proteomes" id="UP000014461">
    <property type="component" value="Unassembled WGS sequence"/>
</dbReference>
<feature type="signal peptide" evidence="1">
    <location>
        <begin position="1"/>
        <end position="24"/>
    </location>
</feature>
<gene>
    <name evidence="2" type="ORF">AALB_0966</name>
</gene>
<evidence type="ECO:0000313" key="3">
    <source>
        <dbReference type="Proteomes" id="UP000014461"/>
    </source>
</evidence>
<evidence type="ECO:0000313" key="2">
    <source>
        <dbReference type="EMBL" id="GAD00886.1"/>
    </source>
</evidence>
<name>R9PS16_AGAAL</name>
<keyword evidence="1" id="KW-0732">Signal</keyword>
<dbReference type="STRING" id="1331007.AALB_0966"/>
<evidence type="ECO:0000256" key="1">
    <source>
        <dbReference type="SAM" id="SignalP"/>
    </source>
</evidence>
<sequence length="138" mass="15741">MVLFKRGVSLLLLSLCMFSQFALAETASDSNWVLQKQRIEALLQAIEQADLTFVRNGSEHNPQQAGEHLRMKLKRAQNSWFAPDKESWTAEMFIDKLASKSSLSGKPYQIRFANGEQVDSSIWLYQQLALYDQQQGAQ</sequence>
<dbReference type="RefSeq" id="WP_016400654.1">
    <property type="nucleotide sequence ID" value="NZ_BARX01000004.1"/>
</dbReference>
<reference evidence="2" key="1">
    <citation type="journal article" date="2013" name="Genome Announc.">
        <title>Draft Genome Sequence of Agarivorans albus Strain MKT 106T, an Agarolytic Marine Bacterium.</title>
        <authorList>
            <person name="Yasuike M."/>
            <person name="Nakamura Y."/>
            <person name="Kai W."/>
            <person name="Fujiwara A."/>
            <person name="Fukui Y."/>
            <person name="Satomi M."/>
            <person name="Sano M."/>
        </authorList>
    </citation>
    <scope>NUCLEOTIDE SEQUENCE [LARGE SCALE GENOMIC DNA]</scope>
</reference>
<dbReference type="Pfam" id="PF17263">
    <property type="entry name" value="DUF5329"/>
    <property type="match status" value="1"/>
</dbReference>
<feature type="chain" id="PRO_5004478943" evidence="1">
    <location>
        <begin position="25"/>
        <end position="138"/>
    </location>
</feature>
<proteinExistence type="predicted"/>